<keyword evidence="8" id="KW-0187">Copper transport</keyword>
<dbReference type="InterPro" id="IPR001757">
    <property type="entry name" value="P_typ_ATPase"/>
</dbReference>
<dbReference type="GO" id="GO:0005524">
    <property type="term" value="F:ATP binding"/>
    <property type="evidence" value="ECO:0007669"/>
    <property type="project" value="UniProtKB-UniRule"/>
</dbReference>
<dbReference type="Pfam" id="PF00702">
    <property type="entry name" value="Hydrolase"/>
    <property type="match status" value="1"/>
</dbReference>
<dbReference type="Pfam" id="PF00403">
    <property type="entry name" value="HMA"/>
    <property type="match status" value="2"/>
</dbReference>
<keyword evidence="16" id="KW-1003">Cell membrane</keyword>
<dbReference type="CDD" id="cd00371">
    <property type="entry name" value="HMA"/>
    <property type="match status" value="2"/>
</dbReference>
<dbReference type="InterPro" id="IPR036163">
    <property type="entry name" value="HMA_dom_sf"/>
</dbReference>
<dbReference type="SFLD" id="SFLDS00003">
    <property type="entry name" value="Haloacid_Dehalogenase"/>
    <property type="match status" value="1"/>
</dbReference>
<evidence type="ECO:0000256" key="3">
    <source>
        <dbReference type="ARBA" id="ARBA00022448"/>
    </source>
</evidence>
<dbReference type="Gene3D" id="3.40.1110.10">
    <property type="entry name" value="Calcium-transporting ATPase, cytoplasmic domain N"/>
    <property type="match status" value="1"/>
</dbReference>
<dbReference type="GO" id="GO:0016887">
    <property type="term" value="F:ATP hydrolysis activity"/>
    <property type="evidence" value="ECO:0007669"/>
    <property type="project" value="InterPro"/>
</dbReference>
<dbReference type="PRINTS" id="PR00942">
    <property type="entry name" value="CUATPASEI"/>
</dbReference>
<dbReference type="Gene3D" id="3.40.50.1000">
    <property type="entry name" value="HAD superfamily/HAD-like"/>
    <property type="match status" value="1"/>
</dbReference>
<name>I0ILH7_LEPFC</name>
<evidence type="ECO:0000259" key="18">
    <source>
        <dbReference type="PROSITE" id="PS50846"/>
    </source>
</evidence>
<dbReference type="PRINTS" id="PR00119">
    <property type="entry name" value="CATATPASE"/>
</dbReference>
<dbReference type="PROSITE" id="PS50846">
    <property type="entry name" value="HMA_2"/>
    <property type="match status" value="2"/>
</dbReference>
<dbReference type="HOGENOM" id="CLU_001771_0_3_0"/>
<dbReference type="FunFam" id="3.30.70.100:FF:000001">
    <property type="entry name" value="ATPase copper transporting beta"/>
    <property type="match status" value="1"/>
</dbReference>
<dbReference type="NCBIfam" id="TIGR01494">
    <property type="entry name" value="ATPase_P-type"/>
    <property type="match status" value="1"/>
</dbReference>
<dbReference type="GO" id="GO:0012505">
    <property type="term" value="C:endomembrane system"/>
    <property type="evidence" value="ECO:0007669"/>
    <property type="project" value="UniProtKB-SubCell"/>
</dbReference>
<organism evidence="19 20">
    <name type="scientific">Leptospirillum ferrooxidans (strain C2-3)</name>
    <dbReference type="NCBI Taxonomy" id="1162668"/>
    <lineage>
        <taxon>Bacteria</taxon>
        <taxon>Pseudomonadati</taxon>
        <taxon>Nitrospirota</taxon>
        <taxon>Nitrospiria</taxon>
        <taxon>Nitrospirales</taxon>
        <taxon>Nitrospiraceae</taxon>
        <taxon>Leptospirillum</taxon>
    </lineage>
</organism>
<reference evidence="19 20" key="1">
    <citation type="journal article" date="2012" name="J. Bacteriol.">
        <title>Complete Genome Sequence of Leptospirillum ferrooxidans Strain C2-3, Isolated from a Fresh Volcanic Ash Deposit on the Island of Miyake, Japan.</title>
        <authorList>
            <person name="Fujimura R."/>
            <person name="Sato Y."/>
            <person name="Nishizawa T."/>
            <person name="Oshima K."/>
            <person name="Kim S.-W."/>
            <person name="Hattori M."/>
            <person name="Kamijo T."/>
            <person name="Ohta H."/>
        </authorList>
    </citation>
    <scope>NUCLEOTIDE SEQUENCE [LARGE SCALE GENOMIC DNA]</scope>
    <source>
        <strain evidence="19 20">C2-3</strain>
    </source>
</reference>
<dbReference type="Gene3D" id="3.30.70.100">
    <property type="match status" value="2"/>
</dbReference>
<comment type="similarity">
    <text evidence="2 16">Belongs to the cation transport ATPase (P-type) (TC 3.A.3) family. Type IB subfamily.</text>
</comment>
<keyword evidence="14" id="KW-0406">Ion transport</keyword>
<dbReference type="InterPro" id="IPR017969">
    <property type="entry name" value="Heavy-metal-associated_CS"/>
</dbReference>
<dbReference type="InterPro" id="IPR006122">
    <property type="entry name" value="HMA_Cu_ion-bd"/>
</dbReference>
<dbReference type="Pfam" id="PF00122">
    <property type="entry name" value="E1-E2_ATPase"/>
    <property type="match status" value="1"/>
</dbReference>
<evidence type="ECO:0000256" key="14">
    <source>
        <dbReference type="ARBA" id="ARBA00023065"/>
    </source>
</evidence>
<dbReference type="PANTHER" id="PTHR43520:SF8">
    <property type="entry name" value="P-TYPE CU(+) TRANSPORTER"/>
    <property type="match status" value="1"/>
</dbReference>
<dbReference type="InterPro" id="IPR027256">
    <property type="entry name" value="P-typ_ATPase_IB"/>
</dbReference>
<dbReference type="SFLD" id="SFLDG00002">
    <property type="entry name" value="C1.7:_P-type_atpase_like"/>
    <property type="match status" value="1"/>
</dbReference>
<dbReference type="GO" id="GO:0043682">
    <property type="term" value="F:P-type divalent copper transporter activity"/>
    <property type="evidence" value="ECO:0007669"/>
    <property type="project" value="TreeGrafter"/>
</dbReference>
<dbReference type="SUPFAM" id="SSF81653">
    <property type="entry name" value="Calcium ATPase, transduction domain A"/>
    <property type="match status" value="1"/>
</dbReference>
<dbReference type="InterPro" id="IPR023214">
    <property type="entry name" value="HAD_sf"/>
</dbReference>
<dbReference type="SUPFAM" id="SSF56784">
    <property type="entry name" value="HAD-like"/>
    <property type="match status" value="1"/>
</dbReference>
<evidence type="ECO:0000256" key="16">
    <source>
        <dbReference type="RuleBase" id="RU362081"/>
    </source>
</evidence>
<dbReference type="SFLD" id="SFLDF00027">
    <property type="entry name" value="p-type_atpase"/>
    <property type="match status" value="1"/>
</dbReference>
<feature type="domain" description="HMA" evidence="18">
    <location>
        <begin position="106"/>
        <end position="172"/>
    </location>
</feature>
<dbReference type="SUPFAM" id="SSF55008">
    <property type="entry name" value="HMA, heavy metal-associated domain"/>
    <property type="match status" value="2"/>
</dbReference>
<keyword evidence="3" id="KW-0813">Transport</keyword>
<keyword evidence="4 16" id="KW-0812">Transmembrane</keyword>
<evidence type="ECO:0000256" key="8">
    <source>
        <dbReference type="ARBA" id="ARBA00022796"/>
    </source>
</evidence>
<dbReference type="InterPro" id="IPR023298">
    <property type="entry name" value="ATPase_P-typ_TM_dom_sf"/>
</dbReference>
<dbReference type="InterPro" id="IPR018303">
    <property type="entry name" value="ATPase_P-typ_P_site"/>
</dbReference>
<dbReference type="PRINTS" id="PR00943">
    <property type="entry name" value="CUATPASE"/>
</dbReference>
<keyword evidence="9 16" id="KW-0067">ATP-binding</keyword>
<keyword evidence="7 16" id="KW-0547">Nucleotide-binding</keyword>
<evidence type="ECO:0000256" key="15">
    <source>
        <dbReference type="ARBA" id="ARBA00023136"/>
    </source>
</evidence>
<evidence type="ECO:0000256" key="6">
    <source>
        <dbReference type="ARBA" id="ARBA00022737"/>
    </source>
</evidence>
<evidence type="ECO:0000256" key="2">
    <source>
        <dbReference type="ARBA" id="ARBA00006024"/>
    </source>
</evidence>
<keyword evidence="10" id="KW-0460">Magnesium</keyword>
<feature type="transmembrane region" description="Helical" evidence="16">
    <location>
        <begin position="425"/>
        <end position="446"/>
    </location>
</feature>
<feature type="domain" description="HMA" evidence="18">
    <location>
        <begin position="3"/>
        <end position="68"/>
    </location>
</feature>
<evidence type="ECO:0000256" key="11">
    <source>
        <dbReference type="ARBA" id="ARBA00022967"/>
    </source>
</evidence>
<dbReference type="GO" id="GO:0005507">
    <property type="term" value="F:copper ion binding"/>
    <property type="evidence" value="ECO:0007669"/>
    <property type="project" value="InterPro"/>
</dbReference>
<feature type="transmembrane region" description="Helical" evidence="16">
    <location>
        <begin position="183"/>
        <end position="205"/>
    </location>
</feature>
<dbReference type="KEGG" id="lfc:LFE_0405"/>
<keyword evidence="15 16" id="KW-0472">Membrane</keyword>
<dbReference type="PANTHER" id="PTHR43520">
    <property type="entry name" value="ATP7, ISOFORM B"/>
    <property type="match status" value="1"/>
</dbReference>
<keyword evidence="13" id="KW-0186">Copper</keyword>
<feature type="transmembrane region" description="Helical" evidence="16">
    <location>
        <begin position="217"/>
        <end position="236"/>
    </location>
</feature>
<dbReference type="InterPro" id="IPR008250">
    <property type="entry name" value="ATPase_P-typ_transduc_dom_A_sf"/>
</dbReference>
<evidence type="ECO:0000313" key="20">
    <source>
        <dbReference type="Proteomes" id="UP000007382"/>
    </source>
</evidence>
<evidence type="ECO:0000256" key="10">
    <source>
        <dbReference type="ARBA" id="ARBA00022842"/>
    </source>
</evidence>
<evidence type="ECO:0000256" key="5">
    <source>
        <dbReference type="ARBA" id="ARBA00022723"/>
    </source>
</evidence>
<dbReference type="InterPro" id="IPR036412">
    <property type="entry name" value="HAD-like_sf"/>
</dbReference>
<dbReference type="NCBIfam" id="TIGR01511">
    <property type="entry name" value="ATPase-IB1_Cu"/>
    <property type="match status" value="1"/>
</dbReference>
<feature type="transmembrane region" description="Helical" evidence="16">
    <location>
        <begin position="803"/>
        <end position="823"/>
    </location>
</feature>
<keyword evidence="5 16" id="KW-0479">Metal-binding</keyword>
<dbReference type="GO" id="GO:0055070">
    <property type="term" value="P:copper ion homeostasis"/>
    <property type="evidence" value="ECO:0007669"/>
    <property type="project" value="TreeGrafter"/>
</dbReference>
<keyword evidence="12 16" id="KW-1133">Transmembrane helix</keyword>
<evidence type="ECO:0000313" key="19">
    <source>
        <dbReference type="EMBL" id="BAM06126.1"/>
    </source>
</evidence>
<comment type="subcellular location">
    <subcellularLocation>
        <location evidence="16">Cell membrane</location>
    </subcellularLocation>
    <subcellularLocation>
        <location evidence="1">Endomembrane system</location>
        <topology evidence="1">Multi-pass membrane protein</topology>
    </subcellularLocation>
</comment>
<feature type="transmembrane region" description="Helical" evidence="16">
    <location>
        <begin position="248"/>
        <end position="266"/>
    </location>
</feature>
<dbReference type="SUPFAM" id="SSF81665">
    <property type="entry name" value="Calcium ATPase, transmembrane domain M"/>
    <property type="match status" value="1"/>
</dbReference>
<dbReference type="NCBIfam" id="TIGR00003">
    <property type="entry name" value="copper ion binding protein"/>
    <property type="match status" value="1"/>
</dbReference>
<feature type="region of interest" description="Disordered" evidence="17">
    <location>
        <begin position="64"/>
        <end position="98"/>
    </location>
</feature>
<dbReference type="InterPro" id="IPR006121">
    <property type="entry name" value="HMA_dom"/>
</dbReference>
<proteinExistence type="inferred from homology"/>
<gene>
    <name evidence="19" type="ordered locus">LFE_0405</name>
</gene>
<dbReference type="NCBIfam" id="TIGR01525">
    <property type="entry name" value="ATPase-IB_hvy"/>
    <property type="match status" value="1"/>
</dbReference>
<dbReference type="AlphaFoldDB" id="I0ILH7"/>
<dbReference type="PATRIC" id="fig|1162668.3.peg.473"/>
<dbReference type="RefSeq" id="WP_014448619.1">
    <property type="nucleotide sequence ID" value="NC_017094.1"/>
</dbReference>
<evidence type="ECO:0000256" key="9">
    <source>
        <dbReference type="ARBA" id="ARBA00022840"/>
    </source>
</evidence>
<reference evidence="20" key="2">
    <citation type="submission" date="2012-03" db="EMBL/GenBank/DDBJ databases">
        <title>The complete genome sequence of the pioneer microbe on fresh volcanic deposit, Leptospirillum ferrooxidans strain C2-3.</title>
        <authorList>
            <person name="Fujimura R."/>
            <person name="Sato Y."/>
            <person name="Nishizawa T."/>
            <person name="Nanba K."/>
            <person name="Oshima K."/>
            <person name="Hattori M."/>
            <person name="Kamijo T."/>
            <person name="Ohta H."/>
        </authorList>
    </citation>
    <scope>NUCLEOTIDE SEQUENCE [LARGE SCALE GENOMIC DNA]</scope>
    <source>
        <strain evidence="20">C2-3</strain>
    </source>
</reference>
<evidence type="ECO:0000256" key="12">
    <source>
        <dbReference type="ARBA" id="ARBA00022989"/>
    </source>
</evidence>
<evidence type="ECO:0000256" key="17">
    <source>
        <dbReference type="SAM" id="MobiDB-lite"/>
    </source>
</evidence>
<feature type="transmembrane region" description="Helical" evidence="16">
    <location>
        <begin position="770"/>
        <end position="791"/>
    </location>
</feature>
<sequence>MPHTQSFRVSGMTCQNCVRHVTKALLNQKGITRADVSLEKGSAQIESTTPIDFSVIREALKEEGYEASGDDSGEPLPKARDPSSRPLENPVVKNEKAGMPAAKATTPLDFHIEGMHCATCVFTIEKALTRQKGVGDVRVNLATSTCSLSYDPTETTPEKLFKTVTESGYTPIPPEELVTKNAFFHELVGLFLTGALTVALIFPLHEPTTGFWAFEKAILGILLEIVGGGVFIRGAYNALKNRSANMDTLVALGTLSALIYSLLALARVTPMTMFETQGLLLFFIRTGKILELSARNRAVSLLEGTRSLLPDHAFLISPDGSVKETPIESLSPGDVIQVPRGARVPADGNLESQEAFLDESLMTGESLSVRRSSGERIIGGSANTADPFRMRITQTGTDTVLGRMVMAIRRAQNDRPPIQHLADRIASVFVPAVIAVALISSAVFFITTHNMTLSTTALIGVLVVACPCAMGLATPTAILVGSSVALKKGIIFRRGSAMEIFAKATRIVFDKTGTLTKGTPEITSWNGSSSEEDLVPILLPVVSLATHPLARALALRMNTLHVAISPEEQKESWVVTESQGEGMKGSRRSRPDEELLLGRPDFLSFHGIILPVEGIGKEEGSIVAVAYRGKYVGRYLLKDSIRPESPEVIHYFQTMGIKTSLLSGDHEEEAMRISGLAGIPPTETYAGKTPLEKEEMIRRWRDQGEIVVMVGDGINDAAAMARADLGVAMGEGAAITRERGDLLLPPSGLGPLAFAHHVARLTHSRIRQNLWWAFGYNIAGIPLAAGVFYPLTHQFIPPTFDGLAMAASSVIVVGNSLLLANVASDSPVKKFPST</sequence>
<keyword evidence="20" id="KW-1185">Reference proteome</keyword>
<keyword evidence="6" id="KW-0677">Repeat</keyword>
<protein>
    <submittedName>
        <fullName evidence="19">Putative copper translocating P-type ATPase</fullName>
    </submittedName>
</protein>
<dbReference type="PROSITE" id="PS00154">
    <property type="entry name" value="ATPASE_E1_E2"/>
    <property type="match status" value="1"/>
</dbReference>
<dbReference type="PROSITE" id="PS01047">
    <property type="entry name" value="HMA_1"/>
    <property type="match status" value="2"/>
</dbReference>
<feature type="transmembrane region" description="Helical" evidence="16">
    <location>
        <begin position="458"/>
        <end position="486"/>
    </location>
</feature>
<evidence type="ECO:0000256" key="13">
    <source>
        <dbReference type="ARBA" id="ARBA00023008"/>
    </source>
</evidence>
<evidence type="ECO:0000256" key="1">
    <source>
        <dbReference type="ARBA" id="ARBA00004127"/>
    </source>
</evidence>
<keyword evidence="11" id="KW-1278">Translocase</keyword>
<dbReference type="InterPro" id="IPR023299">
    <property type="entry name" value="ATPase_P-typ_cyto_dom_N"/>
</dbReference>
<dbReference type="EMBL" id="AP012342">
    <property type="protein sequence ID" value="BAM06126.1"/>
    <property type="molecule type" value="Genomic_DNA"/>
</dbReference>
<evidence type="ECO:0000256" key="4">
    <source>
        <dbReference type="ARBA" id="ARBA00022692"/>
    </source>
</evidence>
<dbReference type="InterPro" id="IPR044492">
    <property type="entry name" value="P_typ_ATPase_HD_dom"/>
</dbReference>
<dbReference type="Gene3D" id="2.70.150.10">
    <property type="entry name" value="Calcium-transporting ATPase, cytoplasmic transduction domain A"/>
    <property type="match status" value="1"/>
</dbReference>
<dbReference type="InterPro" id="IPR059000">
    <property type="entry name" value="ATPase_P-type_domA"/>
</dbReference>
<dbReference type="OrthoDB" id="9813266at2"/>
<accession>I0ILH7</accession>
<evidence type="ECO:0000256" key="7">
    <source>
        <dbReference type="ARBA" id="ARBA00022741"/>
    </source>
</evidence>
<dbReference type="STRING" id="1162668.LFE_0405"/>
<dbReference type="eggNOG" id="COG2217">
    <property type="taxonomic scope" value="Bacteria"/>
</dbReference>
<dbReference type="Proteomes" id="UP000007382">
    <property type="component" value="Chromosome"/>
</dbReference>
<dbReference type="GO" id="GO:0005886">
    <property type="term" value="C:plasma membrane"/>
    <property type="evidence" value="ECO:0007669"/>
    <property type="project" value="UniProtKB-SubCell"/>
</dbReference>